<dbReference type="EMBL" id="HBHP01019427">
    <property type="protein sequence ID" value="CAD9768096.1"/>
    <property type="molecule type" value="Transcribed_RNA"/>
</dbReference>
<dbReference type="NCBIfam" id="TIGR00741">
    <property type="entry name" value="yfiA"/>
    <property type="match status" value="1"/>
</dbReference>
<dbReference type="HAMAP" id="MF_00839">
    <property type="entry name" value="HPF"/>
    <property type="match status" value="1"/>
</dbReference>
<dbReference type="InterPro" id="IPR050574">
    <property type="entry name" value="HPF/YfiA_ribosome-assoc"/>
</dbReference>
<dbReference type="SUPFAM" id="SSF69754">
    <property type="entry name" value="Ribosome binding protein Y (YfiA homologue)"/>
    <property type="match status" value="1"/>
</dbReference>
<dbReference type="Gene3D" id="3.30.160.100">
    <property type="entry name" value="Ribosome hibernation promotion factor-like"/>
    <property type="match status" value="1"/>
</dbReference>
<feature type="domain" description="Sigma 54 modulation/S30EA ribosomal protein C-terminal" evidence="2">
    <location>
        <begin position="265"/>
        <end position="317"/>
    </location>
</feature>
<reference evidence="3" key="1">
    <citation type="submission" date="2021-01" db="EMBL/GenBank/DDBJ databases">
        <authorList>
            <person name="Corre E."/>
            <person name="Pelletier E."/>
            <person name="Niang G."/>
            <person name="Scheremetjew M."/>
            <person name="Finn R."/>
            <person name="Kale V."/>
            <person name="Holt S."/>
            <person name="Cochrane G."/>
            <person name="Meng A."/>
            <person name="Brown T."/>
            <person name="Cohen L."/>
        </authorList>
    </citation>
    <scope>NUCLEOTIDE SEQUENCE</scope>
    <source>
        <strain evidence="3">CCMP622</strain>
    </source>
</reference>
<dbReference type="Pfam" id="PF16321">
    <property type="entry name" value="Ribosom_S30AE_C"/>
    <property type="match status" value="1"/>
</dbReference>
<evidence type="ECO:0000259" key="2">
    <source>
        <dbReference type="Pfam" id="PF16321"/>
    </source>
</evidence>
<keyword evidence="1" id="KW-0810">Translation regulation</keyword>
<name>A0A7S2TTI5_9EUKA</name>
<dbReference type="CDD" id="cd00552">
    <property type="entry name" value="RaiA"/>
    <property type="match status" value="1"/>
</dbReference>
<dbReference type="InterPro" id="IPR038416">
    <property type="entry name" value="Ribosom_S30AE_C_sf"/>
</dbReference>
<dbReference type="PANTHER" id="PTHR33231">
    <property type="entry name" value="30S RIBOSOMAL PROTEIN"/>
    <property type="match status" value="1"/>
</dbReference>
<dbReference type="InterPro" id="IPR032528">
    <property type="entry name" value="Ribosom_S30AE_C"/>
</dbReference>
<gene>
    <name evidence="3" type="ORF">LSP00402_LOCUS12073</name>
</gene>
<evidence type="ECO:0000313" key="3">
    <source>
        <dbReference type="EMBL" id="CAD9768096.1"/>
    </source>
</evidence>
<dbReference type="GO" id="GO:0045900">
    <property type="term" value="P:negative regulation of translational elongation"/>
    <property type="evidence" value="ECO:0007669"/>
    <property type="project" value="TreeGrafter"/>
</dbReference>
<accession>A0A7S2TTI5</accession>
<evidence type="ECO:0000256" key="1">
    <source>
        <dbReference type="ARBA" id="ARBA00022845"/>
    </source>
</evidence>
<proteinExistence type="inferred from homology"/>
<dbReference type="PANTHER" id="PTHR33231:SF1">
    <property type="entry name" value="30S RIBOSOMAL PROTEIN"/>
    <property type="match status" value="1"/>
</dbReference>
<dbReference type="AlphaFoldDB" id="A0A7S2TTI5"/>
<dbReference type="Pfam" id="PF02482">
    <property type="entry name" value="Ribosomal_S30AE"/>
    <property type="match status" value="1"/>
</dbReference>
<dbReference type="InterPro" id="IPR003489">
    <property type="entry name" value="RHF/RaiA"/>
</dbReference>
<organism evidence="3">
    <name type="scientific">Lotharella oceanica</name>
    <dbReference type="NCBI Taxonomy" id="641309"/>
    <lineage>
        <taxon>Eukaryota</taxon>
        <taxon>Sar</taxon>
        <taxon>Rhizaria</taxon>
        <taxon>Cercozoa</taxon>
        <taxon>Chlorarachniophyceae</taxon>
        <taxon>Lotharella</taxon>
    </lineage>
</organism>
<protein>
    <recommendedName>
        <fullName evidence="2">Sigma 54 modulation/S30EA ribosomal protein C-terminal domain-containing protein</fullName>
    </recommendedName>
</protein>
<dbReference type="InterPro" id="IPR034694">
    <property type="entry name" value="HPF_long/plastid"/>
</dbReference>
<dbReference type="GO" id="GO:0022627">
    <property type="term" value="C:cytosolic small ribosomal subunit"/>
    <property type="evidence" value="ECO:0007669"/>
    <property type="project" value="TreeGrafter"/>
</dbReference>
<dbReference type="Gene3D" id="3.30.505.50">
    <property type="entry name" value="Sigma 54 modulation/S30EA ribosomal protein, C-terminal domain"/>
    <property type="match status" value="1"/>
</dbReference>
<dbReference type="InterPro" id="IPR036567">
    <property type="entry name" value="RHF-like"/>
</dbReference>
<dbReference type="GO" id="GO:0043024">
    <property type="term" value="F:ribosomal small subunit binding"/>
    <property type="evidence" value="ECO:0007669"/>
    <property type="project" value="TreeGrafter"/>
</dbReference>
<sequence>METLPRTSRMPRTNRAIFAVGIAASALAMIGFARHGAERSLGMVPTQASQPMAGVAKPQAFIQCPPAWLKGPCRTTFVNPGMTVQRPVGSVPVTFDARTCKRDVGVRAGAVTTPSMVITGNNIELTESIAAYTNDKLGQMLKKYKDFVKSSEVHFTVNKNPSQKEMAHKVEVTVYVKDSKVMRGSVSSVSEYSSIDLVTDLINRKMRKYKERKFGRRTNSGVKTFYRDDISDSSDAGEMVQVGEDDVQGEFEPVPNDYKPMEDVSLVRKKKFPMPPITVEDATLCLDYLDHDFYVFRNADTKEINVVYRRAEGGVGLIEPEAQG</sequence>